<evidence type="ECO:0000313" key="4">
    <source>
        <dbReference type="Proteomes" id="UP001318040"/>
    </source>
</evidence>
<keyword evidence="4" id="KW-1185">Reference proteome</keyword>
<evidence type="ECO:0000256" key="3">
    <source>
        <dbReference type="SAM" id="Phobius"/>
    </source>
</evidence>
<feature type="region of interest" description="Disordered" evidence="2">
    <location>
        <begin position="91"/>
        <end position="123"/>
    </location>
</feature>
<keyword evidence="3" id="KW-0812">Transmembrane</keyword>
<dbReference type="Proteomes" id="UP001318040">
    <property type="component" value="Chromosome 17"/>
</dbReference>
<keyword evidence="3" id="KW-0472">Membrane</keyword>
<evidence type="ECO:0000256" key="1">
    <source>
        <dbReference type="SAM" id="Coils"/>
    </source>
</evidence>
<proteinExistence type="predicted"/>
<evidence type="ECO:0000256" key="2">
    <source>
        <dbReference type="SAM" id="MobiDB-lite"/>
    </source>
</evidence>
<sequence length="343" mass="38574">MDLKPVKNARADQIVECVDGTDLDYRHNNNNNNTTTIIITITTISPSFRLLNILFVLIIMTNAPTQSRLPVLCRNAAPQKRVISEQAKGEIPPDIKNSKKKRWDVNTPAGPKVQAASNKSIDKSKLCKPKPPVFDTAMPASFLFTKSGLQMGVKFNTRGQSTTVSKNPKKLKHNSRSAAAFGISALVKSEAALFEKTDQQSATIEALEGEVIQYRAEVLKFSENVNQLEKENRDCNRKLYECQEFLKIFHLDPESGKPIVKAILKKDLNTNSRKNCREVLLQQRRLNERPETTITSLKAICDQAQSMMSSTAKIHEDHMRAMKNFMAKMETLQQEVNSDNSIL</sequence>
<dbReference type="KEGG" id="pmrn:116943147"/>
<protein>
    <submittedName>
        <fullName evidence="5">Uncharacterized protein LOC116943147</fullName>
    </submittedName>
</protein>
<feature type="transmembrane region" description="Helical" evidence="3">
    <location>
        <begin position="37"/>
        <end position="59"/>
    </location>
</feature>
<keyword evidence="3" id="KW-1133">Transmembrane helix</keyword>
<organism evidence="4 5">
    <name type="scientific">Petromyzon marinus</name>
    <name type="common">Sea lamprey</name>
    <dbReference type="NCBI Taxonomy" id="7757"/>
    <lineage>
        <taxon>Eukaryota</taxon>
        <taxon>Metazoa</taxon>
        <taxon>Chordata</taxon>
        <taxon>Craniata</taxon>
        <taxon>Vertebrata</taxon>
        <taxon>Cyclostomata</taxon>
        <taxon>Hyperoartia</taxon>
        <taxon>Petromyzontiformes</taxon>
        <taxon>Petromyzontidae</taxon>
        <taxon>Petromyzon</taxon>
    </lineage>
</organism>
<name>A0AAJ7T751_PETMA</name>
<gene>
    <name evidence="5" type="primary">LOC116943147</name>
</gene>
<evidence type="ECO:0000313" key="5">
    <source>
        <dbReference type="RefSeq" id="XP_032811620.1"/>
    </source>
</evidence>
<reference evidence="5" key="1">
    <citation type="submission" date="2025-08" db="UniProtKB">
        <authorList>
            <consortium name="RefSeq"/>
        </authorList>
    </citation>
    <scope>IDENTIFICATION</scope>
    <source>
        <tissue evidence="5">Sperm</tissue>
    </source>
</reference>
<dbReference type="AlphaFoldDB" id="A0AAJ7T751"/>
<accession>A0AAJ7T751</accession>
<feature type="coiled-coil region" evidence="1">
    <location>
        <begin position="204"/>
        <end position="238"/>
    </location>
</feature>
<keyword evidence="1" id="KW-0175">Coiled coil</keyword>
<dbReference type="RefSeq" id="XP_032811620.1">
    <property type="nucleotide sequence ID" value="XM_032955729.1"/>
</dbReference>